<evidence type="ECO:0000256" key="2">
    <source>
        <dbReference type="SAM" id="Phobius"/>
    </source>
</evidence>
<dbReference type="EMBL" id="BAAAEI010000020">
    <property type="protein sequence ID" value="GAA0365607.1"/>
    <property type="molecule type" value="Genomic_DNA"/>
</dbReference>
<evidence type="ECO:0000313" key="3">
    <source>
        <dbReference type="EMBL" id="GAA0365607.1"/>
    </source>
</evidence>
<reference evidence="3 4" key="1">
    <citation type="journal article" date="2019" name="Int. J. Syst. Evol. Microbiol.">
        <title>The Global Catalogue of Microorganisms (GCM) 10K type strain sequencing project: providing services to taxonomists for standard genome sequencing and annotation.</title>
        <authorList>
            <consortium name="The Broad Institute Genomics Platform"/>
            <consortium name="The Broad Institute Genome Sequencing Center for Infectious Disease"/>
            <person name="Wu L."/>
            <person name="Ma J."/>
        </authorList>
    </citation>
    <scope>NUCLEOTIDE SEQUENCE [LARGE SCALE GENOMIC DNA]</scope>
    <source>
        <strain evidence="3 4">JCM 13378</strain>
    </source>
</reference>
<keyword evidence="2" id="KW-0472">Membrane</keyword>
<keyword evidence="1" id="KW-0732">Signal</keyword>
<keyword evidence="2" id="KW-0812">Transmembrane</keyword>
<organism evidence="3 4">
    <name type="scientific">Bowmanella denitrificans</name>
    <dbReference type="NCBI Taxonomy" id="366582"/>
    <lineage>
        <taxon>Bacteria</taxon>
        <taxon>Pseudomonadati</taxon>
        <taxon>Pseudomonadota</taxon>
        <taxon>Gammaproteobacteria</taxon>
        <taxon>Alteromonadales</taxon>
        <taxon>Alteromonadaceae</taxon>
        <taxon>Bowmanella</taxon>
    </lineage>
</organism>
<feature type="transmembrane region" description="Helical" evidence="2">
    <location>
        <begin position="9"/>
        <end position="27"/>
    </location>
</feature>
<gene>
    <name evidence="3" type="ORF">GCM10009092_32480</name>
</gene>
<sequence>MNKTIAKRIGLGLIIYLLFAVLVLLFYPDDPDSMDWQDREQYNKVQVGKLELGTARQAIIELLGSPDISEAKHSQDDKLQVMFYRTQHMESDGITTMNECTPLLFKNDQLIAWGEGAYQQYLDWQ</sequence>
<comment type="caution">
    <text evidence="3">The sequence shown here is derived from an EMBL/GenBank/DDBJ whole genome shotgun (WGS) entry which is preliminary data.</text>
</comment>
<dbReference type="InterPro" id="IPR021534">
    <property type="entry name" value="DUF3192"/>
</dbReference>
<name>A0ABN0XJ79_9ALTE</name>
<proteinExistence type="predicted"/>
<dbReference type="Gene3D" id="3.30.1450.10">
    <property type="match status" value="1"/>
</dbReference>
<accession>A0ABN0XJ79</accession>
<keyword evidence="4" id="KW-1185">Reference proteome</keyword>
<dbReference type="Proteomes" id="UP001501757">
    <property type="component" value="Unassembled WGS sequence"/>
</dbReference>
<keyword evidence="2" id="KW-1133">Transmembrane helix</keyword>
<evidence type="ECO:0000313" key="4">
    <source>
        <dbReference type="Proteomes" id="UP001501757"/>
    </source>
</evidence>
<dbReference type="InterPro" id="IPR037873">
    <property type="entry name" value="BamE-like"/>
</dbReference>
<evidence type="ECO:0000256" key="1">
    <source>
        <dbReference type="ARBA" id="ARBA00022729"/>
    </source>
</evidence>
<dbReference type="Pfam" id="PF11399">
    <property type="entry name" value="DUF3192"/>
    <property type="match status" value="1"/>
</dbReference>
<protein>
    <submittedName>
        <fullName evidence="3">DUF3192 domain-containing protein</fullName>
    </submittedName>
</protein>
<dbReference type="RefSeq" id="WP_102796589.1">
    <property type="nucleotide sequence ID" value="NZ_BAAAEI010000020.1"/>
</dbReference>